<accession>A0A859FCM6</accession>
<dbReference type="RefSeq" id="WP_176008059.1">
    <property type="nucleotide sequence ID" value="NZ_CP041372.2"/>
</dbReference>
<gene>
    <name evidence="4" type="ORF">FLK61_24900</name>
</gene>
<reference evidence="5" key="1">
    <citation type="submission" date="2019-07" db="EMBL/GenBank/DDBJ databases">
        <title>Bacillus alkalisoli sp. nov. isolated from saline soil.</title>
        <authorList>
            <person name="Sun J.-Q."/>
            <person name="Xu L."/>
        </authorList>
    </citation>
    <scope>NUCLEOTIDE SEQUENCE [LARGE SCALE GENOMIC DNA]</scope>
    <source>
        <strain evidence="5">M4U3P1</strain>
    </source>
</reference>
<dbReference type="AlphaFoldDB" id="A0A859FCM6"/>
<dbReference type="InterPro" id="IPR010895">
    <property type="entry name" value="CHRD"/>
</dbReference>
<evidence type="ECO:0000313" key="5">
    <source>
        <dbReference type="Proteomes" id="UP000318138"/>
    </source>
</evidence>
<dbReference type="SMART" id="SM00754">
    <property type="entry name" value="CHRD"/>
    <property type="match status" value="1"/>
</dbReference>
<proteinExistence type="predicted"/>
<feature type="signal peptide" evidence="2">
    <location>
        <begin position="1"/>
        <end position="24"/>
    </location>
</feature>
<feature type="chain" id="PRO_5032675142" evidence="2">
    <location>
        <begin position="25"/>
        <end position="200"/>
    </location>
</feature>
<feature type="transmembrane region" description="Helical" evidence="1">
    <location>
        <begin position="174"/>
        <end position="193"/>
    </location>
</feature>
<keyword evidence="1" id="KW-0812">Transmembrane</keyword>
<dbReference type="PROSITE" id="PS50933">
    <property type="entry name" value="CHRD"/>
    <property type="match status" value="1"/>
</dbReference>
<organism evidence="4 5">
    <name type="scientific">Paenalkalicoccus suaedae</name>
    <dbReference type="NCBI Taxonomy" id="2592382"/>
    <lineage>
        <taxon>Bacteria</taxon>
        <taxon>Bacillati</taxon>
        <taxon>Bacillota</taxon>
        <taxon>Bacilli</taxon>
        <taxon>Bacillales</taxon>
        <taxon>Bacillaceae</taxon>
        <taxon>Paenalkalicoccus</taxon>
    </lineage>
</organism>
<sequence length="200" mass="21174">MKKSLIVSTASIFAFTGFMGAVSAAHEGQSFMAEMTPDQEVHDVDSDASGHIHIQVSEDGESLDFEVEAYDLTGTMAGHLHSGAAGENGPVELFLFENDEPMDYDGEVASGTLSADDLVGELSWEEFSMALVAGDIYANLHTDTYPDGEIRGQLMSDGDEAEEGDAMPNTASNGLLYTMLGMGAALGGVVLLGRRKRVAE</sequence>
<dbReference type="NCBIfam" id="TIGR01167">
    <property type="entry name" value="LPXTG_anchor"/>
    <property type="match status" value="1"/>
</dbReference>
<evidence type="ECO:0000313" key="4">
    <source>
        <dbReference type="EMBL" id="QKS70015.1"/>
    </source>
</evidence>
<feature type="domain" description="CHRD" evidence="3">
    <location>
        <begin position="27"/>
        <end position="159"/>
    </location>
</feature>
<dbReference type="KEGG" id="psua:FLK61_24900"/>
<keyword evidence="1" id="KW-1133">Transmembrane helix</keyword>
<evidence type="ECO:0000259" key="3">
    <source>
        <dbReference type="PROSITE" id="PS50933"/>
    </source>
</evidence>
<dbReference type="EMBL" id="CP041372">
    <property type="protein sequence ID" value="QKS70015.1"/>
    <property type="molecule type" value="Genomic_DNA"/>
</dbReference>
<dbReference type="Proteomes" id="UP000318138">
    <property type="component" value="Chromosome"/>
</dbReference>
<protein>
    <submittedName>
        <fullName evidence="4">CHRD domain-containing protein</fullName>
    </submittedName>
</protein>
<evidence type="ECO:0000256" key="2">
    <source>
        <dbReference type="SAM" id="SignalP"/>
    </source>
</evidence>
<keyword evidence="5" id="KW-1185">Reference proteome</keyword>
<name>A0A859FCM6_9BACI</name>
<keyword evidence="1" id="KW-0472">Membrane</keyword>
<evidence type="ECO:0000256" key="1">
    <source>
        <dbReference type="SAM" id="Phobius"/>
    </source>
</evidence>
<keyword evidence="2" id="KW-0732">Signal</keyword>
<dbReference type="Pfam" id="PF07452">
    <property type="entry name" value="CHRD"/>
    <property type="match status" value="1"/>
</dbReference>